<accession>A0A644Y6X5</accession>
<reference evidence="2" key="1">
    <citation type="submission" date="2019-08" db="EMBL/GenBank/DDBJ databases">
        <authorList>
            <person name="Kucharzyk K."/>
            <person name="Murdoch R.W."/>
            <person name="Higgins S."/>
            <person name="Loffler F."/>
        </authorList>
    </citation>
    <scope>NUCLEOTIDE SEQUENCE</scope>
</reference>
<evidence type="ECO:0008006" key="3">
    <source>
        <dbReference type="Google" id="ProtNLM"/>
    </source>
</evidence>
<protein>
    <recommendedName>
        <fullName evidence="3">Type 4 fimbrial biogenesis protein PilX N-terminal domain-containing protein</fullName>
    </recommendedName>
</protein>
<keyword evidence="1" id="KW-0472">Membrane</keyword>
<evidence type="ECO:0000256" key="1">
    <source>
        <dbReference type="SAM" id="Phobius"/>
    </source>
</evidence>
<keyword evidence="1" id="KW-0812">Transmembrane</keyword>
<dbReference type="AlphaFoldDB" id="A0A644Y6X5"/>
<dbReference type="EMBL" id="VSSQ01004090">
    <property type="protein sequence ID" value="MPM23691.1"/>
    <property type="molecule type" value="Genomic_DNA"/>
</dbReference>
<organism evidence="2">
    <name type="scientific">bioreactor metagenome</name>
    <dbReference type="NCBI Taxonomy" id="1076179"/>
    <lineage>
        <taxon>unclassified sequences</taxon>
        <taxon>metagenomes</taxon>
        <taxon>ecological metagenomes</taxon>
    </lineage>
</organism>
<comment type="caution">
    <text evidence="2">The sequence shown here is derived from an EMBL/GenBank/DDBJ whole genome shotgun (WGS) entry which is preliminary data.</text>
</comment>
<sequence>MNKKGSSPLGVGIITIFIILVILCLTTFAVLTLSSARADLRLSHINADTVTAYYEADARAAGFYADFKSGSESELEKTLPITDTQSLYLHLARREDGGVAILAWQVIASNDELTLDDALGVWDGSDGQSLKGAAIDGD</sequence>
<evidence type="ECO:0000313" key="2">
    <source>
        <dbReference type="EMBL" id="MPM23691.1"/>
    </source>
</evidence>
<proteinExistence type="predicted"/>
<keyword evidence="1" id="KW-1133">Transmembrane helix</keyword>
<name>A0A644Y6X5_9ZZZZ</name>
<gene>
    <name evidence="2" type="ORF">SDC9_70165</name>
</gene>
<feature type="transmembrane region" description="Helical" evidence="1">
    <location>
        <begin position="12"/>
        <end position="33"/>
    </location>
</feature>